<comment type="caution">
    <text evidence="2">The sequence shown here is derived from an EMBL/GenBank/DDBJ whole genome shotgun (WGS) entry which is preliminary data.</text>
</comment>
<dbReference type="EMBL" id="JAPJDZ010000010">
    <property type="protein sequence ID" value="MDP5135559.1"/>
    <property type="molecule type" value="Genomic_DNA"/>
</dbReference>
<dbReference type="Proteomes" id="UP001231109">
    <property type="component" value="Unassembled WGS sequence"/>
</dbReference>
<gene>
    <name evidence="2" type="ORF">ORJ04_06300</name>
</gene>
<sequence>MVQIARYVIGLTWIYHGIFPKLLQIAPLEQAMTGSLGFSDEITYYLVKTAGVAEVIFGLVFICCYRLRMVQLLNLIGLVGLLIFAAIMTPFILLEAFNPITTNVPLIVLGYYMLRQLDSNGYTEKDNKNRFQQE</sequence>
<dbReference type="InterPro" id="IPR025695">
    <property type="entry name" value="DoxX-like"/>
</dbReference>
<protein>
    <submittedName>
        <fullName evidence="2">DoxX-like family protein</fullName>
    </submittedName>
</protein>
<keyword evidence="1" id="KW-0812">Transmembrane</keyword>
<evidence type="ECO:0000313" key="2">
    <source>
        <dbReference type="EMBL" id="MDP5135559.1"/>
    </source>
</evidence>
<dbReference type="Pfam" id="PF13781">
    <property type="entry name" value="DoxX_3"/>
    <property type="match status" value="1"/>
</dbReference>
<name>A0ABT9HWR5_9GAMM</name>
<proteinExistence type="predicted"/>
<dbReference type="RefSeq" id="WP_305974642.1">
    <property type="nucleotide sequence ID" value="NZ_JAPJDZ010000010.1"/>
</dbReference>
<reference evidence="2 3" key="1">
    <citation type="submission" date="2022-11" db="EMBL/GenBank/DDBJ databases">
        <title>Viruses from the air-sea interface of a natural surface slick.</title>
        <authorList>
            <person name="Rahlff J."/>
            <person name="Holmfeldt K."/>
        </authorList>
    </citation>
    <scope>NUCLEOTIDE SEQUENCE [LARGE SCALE GENOMIC DNA]</scope>
    <source>
        <strain evidence="2 3">SMS4</strain>
    </source>
</reference>
<accession>A0ABT9HWR5</accession>
<keyword evidence="1" id="KW-1133">Transmembrane helix</keyword>
<evidence type="ECO:0000256" key="1">
    <source>
        <dbReference type="SAM" id="Phobius"/>
    </source>
</evidence>
<feature type="transmembrane region" description="Helical" evidence="1">
    <location>
        <begin position="72"/>
        <end position="91"/>
    </location>
</feature>
<feature type="transmembrane region" description="Helical" evidence="1">
    <location>
        <begin position="42"/>
        <end position="65"/>
    </location>
</feature>
<keyword evidence="3" id="KW-1185">Reference proteome</keyword>
<organism evidence="2 3">
    <name type="scientific">Rheinheimera baltica</name>
    <dbReference type="NCBI Taxonomy" id="67576"/>
    <lineage>
        <taxon>Bacteria</taxon>
        <taxon>Pseudomonadati</taxon>
        <taxon>Pseudomonadota</taxon>
        <taxon>Gammaproteobacteria</taxon>
        <taxon>Chromatiales</taxon>
        <taxon>Chromatiaceae</taxon>
        <taxon>Rheinheimera</taxon>
    </lineage>
</organism>
<evidence type="ECO:0000313" key="3">
    <source>
        <dbReference type="Proteomes" id="UP001231109"/>
    </source>
</evidence>
<keyword evidence="1" id="KW-0472">Membrane</keyword>